<feature type="compositionally biased region" description="Pro residues" evidence="2">
    <location>
        <begin position="8"/>
        <end position="17"/>
    </location>
</feature>
<evidence type="ECO:0000256" key="1">
    <source>
        <dbReference type="ARBA" id="ARBA00022946"/>
    </source>
</evidence>
<dbReference type="EMBL" id="CP097218">
    <property type="protein sequence ID" value="UQN31601.1"/>
    <property type="molecule type" value="Genomic_DNA"/>
</dbReference>
<dbReference type="InterPro" id="IPR045179">
    <property type="entry name" value="YgfZ/GcvT"/>
</dbReference>
<evidence type="ECO:0000256" key="2">
    <source>
        <dbReference type="SAM" id="MobiDB-lite"/>
    </source>
</evidence>
<dbReference type="SUPFAM" id="SSF103025">
    <property type="entry name" value="Folate-binding domain"/>
    <property type="match status" value="1"/>
</dbReference>
<keyword evidence="1" id="KW-0809">Transit peptide</keyword>
<name>A0ABY4NCK0_9MICO</name>
<gene>
    <name evidence="3" type="ORF">M4486_10120</name>
</gene>
<proteinExistence type="predicted"/>
<organism evidence="3 4">
    <name type="scientific">Brachybacterium kimchii</name>
    <dbReference type="NCBI Taxonomy" id="2942909"/>
    <lineage>
        <taxon>Bacteria</taxon>
        <taxon>Bacillati</taxon>
        <taxon>Actinomycetota</taxon>
        <taxon>Actinomycetes</taxon>
        <taxon>Micrococcales</taxon>
        <taxon>Dermabacteraceae</taxon>
        <taxon>Brachybacterium</taxon>
    </lineage>
</organism>
<protein>
    <submittedName>
        <fullName evidence="3">Folate-binding protein</fullName>
    </submittedName>
</protein>
<reference evidence="3" key="1">
    <citation type="submission" date="2022-05" db="EMBL/GenBank/DDBJ databases">
        <title>Genomic analysis of Brachybacterium sp. CBA3104.</title>
        <authorList>
            <person name="Roh S.W."/>
            <person name="Kim Y.B."/>
            <person name="Kim Y."/>
        </authorList>
    </citation>
    <scope>NUCLEOTIDE SEQUENCE</scope>
    <source>
        <strain evidence="3">CBA3104</strain>
    </source>
</reference>
<dbReference type="InterPro" id="IPR027266">
    <property type="entry name" value="TrmE/GcvT-like"/>
</dbReference>
<dbReference type="Proteomes" id="UP001055868">
    <property type="component" value="Chromosome"/>
</dbReference>
<dbReference type="Gene3D" id="3.30.1360.120">
    <property type="entry name" value="Probable tRNA modification gtpase trme, domain 1"/>
    <property type="match status" value="1"/>
</dbReference>
<evidence type="ECO:0000313" key="4">
    <source>
        <dbReference type="Proteomes" id="UP001055868"/>
    </source>
</evidence>
<evidence type="ECO:0000313" key="3">
    <source>
        <dbReference type="EMBL" id="UQN31601.1"/>
    </source>
</evidence>
<dbReference type="PANTHER" id="PTHR22602">
    <property type="entry name" value="TRANSFERASE CAF17, MITOCHONDRIAL-RELATED"/>
    <property type="match status" value="1"/>
</dbReference>
<feature type="region of interest" description="Disordered" evidence="2">
    <location>
        <begin position="1"/>
        <end position="31"/>
    </location>
</feature>
<keyword evidence="4" id="KW-1185">Reference proteome</keyword>
<dbReference type="PANTHER" id="PTHR22602:SF0">
    <property type="entry name" value="TRANSFERASE CAF17, MITOCHONDRIAL-RELATED"/>
    <property type="match status" value="1"/>
</dbReference>
<sequence length="416" mass="43686">MADMTEQPAPPPQPIHPPLLAGSGAVLAEDGPDRGMPAHYGAPLREQRRLLARRAVVDLGGHEILELRGADARSWLTTVTSQTLTDAPVGASRSLAVLSPQGRVEHLASAAVTGEETILLVTDPGSRAGLRRYLEMMRFAARVEITDRDDLRLLGGLAPAGNILGAAALGATGLDLPEPAFVWTDPHPAVAPGHVAYGPDPEDGTDWVLTAFDADALAGLPWRVEHLAGSEAAEALRIASHRARQATEVDERSIPHELDLLRTAVHTAKGCYRGQETVAKVLNLGQPPRRLTMLLVDGSQNVMPRHGDPVRLGGSEGKLVGTVTSTATHADLGPIALAVLKRAAPLDAPLVIGSRISAGPWGEGDGADGSEGADGADGADASDAVPEDVEITWLDATQEPIVITREHGERPRTARL</sequence>
<dbReference type="InterPro" id="IPR017703">
    <property type="entry name" value="YgfZ/GCV_T_CS"/>
</dbReference>
<accession>A0ABY4NCK0</accession>
<dbReference type="RefSeq" id="WP_249481042.1">
    <property type="nucleotide sequence ID" value="NZ_CP097218.1"/>
</dbReference>
<dbReference type="NCBIfam" id="TIGR03317">
    <property type="entry name" value="ygfZ_signature"/>
    <property type="match status" value="1"/>
</dbReference>
<feature type="region of interest" description="Disordered" evidence="2">
    <location>
        <begin position="355"/>
        <end position="385"/>
    </location>
</feature>